<dbReference type="BioCyc" id="BSUB633149:G1GM8-2875-MONOMER"/>
<feature type="domain" description="SGNH hydrolase-type esterase" evidence="4">
    <location>
        <begin position="157"/>
        <end position="315"/>
    </location>
</feature>
<feature type="region of interest" description="Disordered" evidence="3">
    <location>
        <begin position="360"/>
        <end position="392"/>
    </location>
</feature>
<dbReference type="SUPFAM" id="SSF49785">
    <property type="entry name" value="Galactose-binding domain-like"/>
    <property type="match status" value="1"/>
</dbReference>
<comment type="similarity">
    <text evidence="1">Belongs to the 'GDSL' lipolytic enzyme family.</text>
</comment>
<reference evidence="6" key="1">
    <citation type="journal article" date="2011" name="J. Bacteriol.">
        <title>Genome sequences of eight morphologically diverse alphaproteobacteria.</title>
        <authorList>
            <consortium name="US DOE Joint Genome Institute"/>
            <person name="Brown P.J."/>
            <person name="Kysela D.T."/>
            <person name="Buechlein A."/>
            <person name="Hemmerich C."/>
            <person name="Brun Y.V."/>
        </authorList>
    </citation>
    <scope>NUCLEOTIDE SEQUENCE [LARGE SCALE GENOMIC DNA]</scope>
    <source>
        <strain evidence="6">ATCC 15264 / DSM 4735 / LMG 14903 / NBRC 16000 / CB 81</strain>
    </source>
</reference>
<dbReference type="eggNOG" id="COG2755">
    <property type="taxonomic scope" value="Bacteria"/>
</dbReference>
<dbReference type="OrthoDB" id="191551at2"/>
<keyword evidence="2" id="KW-0378">Hydrolase</keyword>
<feature type="compositionally biased region" description="Basic and acidic residues" evidence="3">
    <location>
        <begin position="362"/>
        <end position="376"/>
    </location>
</feature>
<evidence type="ECO:0000256" key="1">
    <source>
        <dbReference type="ARBA" id="ARBA00008668"/>
    </source>
</evidence>
<gene>
    <name evidence="5" type="ordered locus">Bresu_2861</name>
</gene>
<evidence type="ECO:0000313" key="6">
    <source>
        <dbReference type="Proteomes" id="UP000002696"/>
    </source>
</evidence>
<evidence type="ECO:0000259" key="4">
    <source>
        <dbReference type="Pfam" id="PF13472"/>
    </source>
</evidence>
<evidence type="ECO:0000313" key="5">
    <source>
        <dbReference type="EMBL" id="ADL02168.1"/>
    </source>
</evidence>
<evidence type="ECO:0000256" key="2">
    <source>
        <dbReference type="ARBA" id="ARBA00022801"/>
    </source>
</evidence>
<dbReference type="SUPFAM" id="SSF52266">
    <property type="entry name" value="SGNH hydrolase"/>
    <property type="match status" value="1"/>
</dbReference>
<dbReference type="PANTHER" id="PTHR43695">
    <property type="entry name" value="PUTATIVE (AFU_ORTHOLOGUE AFUA_2G17250)-RELATED"/>
    <property type="match status" value="1"/>
</dbReference>
<dbReference type="InParanoid" id="D9QN12"/>
<dbReference type="InterPro" id="IPR013830">
    <property type="entry name" value="SGNH_hydro"/>
</dbReference>
<keyword evidence="6" id="KW-1185">Reference proteome</keyword>
<sequence length="392" mass="42457">MAGLMVATAATAQQRFDFNSAVDRPGWRTVAPDTAYTNAIGYGFEHDGGEGALFSVAVPEGDYRVTVWPASSAPVTVWAETRRLMRQVTDAPARFTVNVRQPGLDPVPVNAPGGAAVRLNAREDGSRSWDDRLTLGFDGPVARIEIEPVTATRLILMGDSTVADQAGGDYASWGQMLPRFLDDGVSVANHAESGETLKSFLTGLRLDKALSQVRPGDVVLIQFGHNDSKVQWPQTYAEAGTTFRAYLRVYIDEVRRRGGQPVLVTSPHRRTFGADGRITNSHGDYPAAVRAVAAEQDVAVIDLTAISGRLYEALGPELSTRAFADQGRDPTHHSRYGADLLAWAVADGLREILADEAYVRPGIDRLDPDRPPRPDTTEPGSPDRAVERPRGS</sequence>
<dbReference type="InterPro" id="IPR037459">
    <property type="entry name" value="RhgT-like"/>
</dbReference>
<accession>D9QN12</accession>
<dbReference type="GO" id="GO:0016788">
    <property type="term" value="F:hydrolase activity, acting on ester bonds"/>
    <property type="evidence" value="ECO:0007669"/>
    <property type="project" value="UniProtKB-ARBA"/>
</dbReference>
<dbReference type="KEGG" id="bsb:Bresu_2861"/>
<dbReference type="Pfam" id="PF13472">
    <property type="entry name" value="Lipase_GDSL_2"/>
    <property type="match status" value="1"/>
</dbReference>
<dbReference type="RefSeq" id="WP_013270269.1">
    <property type="nucleotide sequence ID" value="NC_014375.1"/>
</dbReference>
<dbReference type="Gene3D" id="3.40.50.1110">
    <property type="entry name" value="SGNH hydrolase"/>
    <property type="match status" value="1"/>
</dbReference>
<dbReference type="InterPro" id="IPR008979">
    <property type="entry name" value="Galactose-bd-like_sf"/>
</dbReference>
<evidence type="ECO:0000256" key="3">
    <source>
        <dbReference type="SAM" id="MobiDB-lite"/>
    </source>
</evidence>
<name>D9QN12_BRESC</name>
<proteinExistence type="inferred from homology"/>
<dbReference type="EMBL" id="CP002102">
    <property type="protein sequence ID" value="ADL02168.1"/>
    <property type="molecule type" value="Genomic_DNA"/>
</dbReference>
<dbReference type="Proteomes" id="UP000002696">
    <property type="component" value="Chromosome"/>
</dbReference>
<organism evidence="5 6">
    <name type="scientific">Brevundimonas subvibrioides (strain ATCC 15264 / DSM 4735 / LMG 14903 / NBRC 16000 / CB 81)</name>
    <name type="common">Caulobacter subvibrioides</name>
    <dbReference type="NCBI Taxonomy" id="633149"/>
    <lineage>
        <taxon>Bacteria</taxon>
        <taxon>Pseudomonadati</taxon>
        <taxon>Pseudomonadota</taxon>
        <taxon>Alphaproteobacteria</taxon>
        <taxon>Caulobacterales</taxon>
        <taxon>Caulobacteraceae</taxon>
        <taxon>Brevundimonas</taxon>
    </lineage>
</organism>
<dbReference type="InterPro" id="IPR036514">
    <property type="entry name" value="SGNH_hydro_sf"/>
</dbReference>
<dbReference type="HOGENOM" id="CLU_037723_0_0_5"/>
<dbReference type="STRING" id="633149.Bresu_2861"/>
<protein>
    <submittedName>
        <fullName evidence="5">Lipolytic protein G-D-S-L family</fullName>
    </submittedName>
</protein>
<dbReference type="AlphaFoldDB" id="D9QN12"/>
<dbReference type="PANTHER" id="PTHR43695:SF1">
    <property type="entry name" value="RHAMNOGALACTURONAN ACETYLESTERASE"/>
    <property type="match status" value="1"/>
</dbReference>
<dbReference type="Gene3D" id="2.60.120.430">
    <property type="entry name" value="Galactose-binding lectin"/>
    <property type="match status" value="1"/>
</dbReference>
<dbReference type="CDD" id="cd01821">
    <property type="entry name" value="Rhamnogalacturan_acetylesterase_like"/>
    <property type="match status" value="1"/>
</dbReference>